<gene>
    <name evidence="2" type="ORF">Q5H94_13570</name>
</gene>
<keyword evidence="3" id="KW-1185">Reference proteome</keyword>
<organism evidence="2 3">
    <name type="scientific">Sphingomonas immobilis</name>
    <dbReference type="NCBI Taxonomy" id="3063997"/>
    <lineage>
        <taxon>Bacteria</taxon>
        <taxon>Pseudomonadati</taxon>
        <taxon>Pseudomonadota</taxon>
        <taxon>Alphaproteobacteria</taxon>
        <taxon>Sphingomonadales</taxon>
        <taxon>Sphingomonadaceae</taxon>
        <taxon>Sphingomonas</taxon>
    </lineage>
</organism>
<evidence type="ECO:0000313" key="2">
    <source>
        <dbReference type="EMBL" id="MDO7843360.1"/>
    </source>
</evidence>
<name>A0ABT9A0J8_9SPHN</name>
<evidence type="ECO:0000313" key="3">
    <source>
        <dbReference type="Proteomes" id="UP001176468"/>
    </source>
</evidence>
<proteinExistence type="predicted"/>
<keyword evidence="1" id="KW-0472">Membrane</keyword>
<dbReference type="EMBL" id="JAUQSZ010000009">
    <property type="protein sequence ID" value="MDO7843360.1"/>
    <property type="molecule type" value="Genomic_DNA"/>
</dbReference>
<dbReference type="RefSeq" id="WP_304561814.1">
    <property type="nucleotide sequence ID" value="NZ_JAUQSZ010000009.1"/>
</dbReference>
<reference evidence="2" key="1">
    <citation type="submission" date="2023-07" db="EMBL/GenBank/DDBJ databases">
        <authorList>
            <person name="Kim M.K."/>
        </authorList>
    </citation>
    <scope>NUCLEOTIDE SEQUENCE</scope>
    <source>
        <strain evidence="2">CA1-15</strain>
    </source>
</reference>
<feature type="transmembrane region" description="Helical" evidence="1">
    <location>
        <begin position="6"/>
        <end position="25"/>
    </location>
</feature>
<dbReference type="Proteomes" id="UP001176468">
    <property type="component" value="Unassembled WGS sequence"/>
</dbReference>
<accession>A0ABT9A0J8</accession>
<protein>
    <recommendedName>
        <fullName evidence="4">DUF2550 family protein</fullName>
    </recommendedName>
</protein>
<evidence type="ECO:0008006" key="4">
    <source>
        <dbReference type="Google" id="ProtNLM"/>
    </source>
</evidence>
<keyword evidence="1" id="KW-1133">Transmembrane helix</keyword>
<keyword evidence="1" id="KW-0812">Transmembrane</keyword>
<sequence>MSTPVLINAVVGVAILVTILTMLVLRARSAAQRSRERGFAMGGDAAATDIPVRGTYWHSAVLFGGRSRNSLNPSFAVLPEGFRIRVIGTTHVRFEEISQIDARKMWGGGMALAFHVEGQIFVARFGDAALAKQVLSQMARTIPLTADAAMLRDGSPAAATPGLRPYKGPYR</sequence>
<evidence type="ECO:0000256" key="1">
    <source>
        <dbReference type="SAM" id="Phobius"/>
    </source>
</evidence>
<comment type="caution">
    <text evidence="2">The sequence shown here is derived from an EMBL/GenBank/DDBJ whole genome shotgun (WGS) entry which is preliminary data.</text>
</comment>